<evidence type="ECO:0000259" key="9">
    <source>
        <dbReference type="PROSITE" id="PS50929"/>
    </source>
</evidence>
<protein>
    <submittedName>
        <fullName evidence="10">ABC transporter ATP-binding protein</fullName>
    </submittedName>
</protein>
<gene>
    <name evidence="10" type="ORF">GCM10022202_04480</name>
</gene>
<organism evidence="10 11">
    <name type="scientific">Microbacterium marinilacus</name>
    <dbReference type="NCBI Taxonomy" id="415209"/>
    <lineage>
        <taxon>Bacteria</taxon>
        <taxon>Bacillati</taxon>
        <taxon>Actinomycetota</taxon>
        <taxon>Actinomycetes</taxon>
        <taxon>Micrococcales</taxon>
        <taxon>Microbacteriaceae</taxon>
        <taxon>Microbacterium</taxon>
    </lineage>
</organism>
<evidence type="ECO:0000256" key="5">
    <source>
        <dbReference type="ARBA" id="ARBA00022989"/>
    </source>
</evidence>
<proteinExistence type="predicted"/>
<evidence type="ECO:0000313" key="10">
    <source>
        <dbReference type="EMBL" id="GAA3648031.1"/>
    </source>
</evidence>
<dbReference type="EMBL" id="BAAAYV010000002">
    <property type="protein sequence ID" value="GAA3648031.1"/>
    <property type="molecule type" value="Genomic_DNA"/>
</dbReference>
<dbReference type="Pfam" id="PF00664">
    <property type="entry name" value="ABC_membrane"/>
    <property type="match status" value="1"/>
</dbReference>
<dbReference type="Proteomes" id="UP001410795">
    <property type="component" value="Unassembled WGS sequence"/>
</dbReference>
<dbReference type="InterPro" id="IPR003439">
    <property type="entry name" value="ABC_transporter-like_ATP-bd"/>
</dbReference>
<keyword evidence="5 7" id="KW-1133">Transmembrane helix</keyword>
<comment type="subcellular location">
    <subcellularLocation>
        <location evidence="1">Cell membrane</location>
        <topology evidence="1">Multi-pass membrane protein</topology>
    </subcellularLocation>
</comment>
<feature type="transmembrane region" description="Helical" evidence="7">
    <location>
        <begin position="252"/>
        <end position="274"/>
    </location>
</feature>
<dbReference type="PROSITE" id="PS50893">
    <property type="entry name" value="ABC_TRANSPORTER_2"/>
    <property type="match status" value="1"/>
</dbReference>
<dbReference type="GO" id="GO:0005524">
    <property type="term" value="F:ATP binding"/>
    <property type="evidence" value="ECO:0007669"/>
    <property type="project" value="UniProtKB-KW"/>
</dbReference>
<feature type="transmembrane region" description="Helical" evidence="7">
    <location>
        <begin position="171"/>
        <end position="189"/>
    </location>
</feature>
<evidence type="ECO:0000256" key="1">
    <source>
        <dbReference type="ARBA" id="ARBA00004651"/>
    </source>
</evidence>
<evidence type="ECO:0000256" key="2">
    <source>
        <dbReference type="ARBA" id="ARBA00022692"/>
    </source>
</evidence>
<feature type="transmembrane region" description="Helical" evidence="7">
    <location>
        <begin position="148"/>
        <end position="165"/>
    </location>
</feature>
<dbReference type="InterPro" id="IPR027417">
    <property type="entry name" value="P-loop_NTPase"/>
</dbReference>
<evidence type="ECO:0000256" key="6">
    <source>
        <dbReference type="ARBA" id="ARBA00023136"/>
    </source>
</evidence>
<evidence type="ECO:0000259" key="8">
    <source>
        <dbReference type="PROSITE" id="PS50893"/>
    </source>
</evidence>
<dbReference type="PANTHER" id="PTHR43394:SF1">
    <property type="entry name" value="ATP-BINDING CASSETTE SUB-FAMILY B MEMBER 10, MITOCHONDRIAL"/>
    <property type="match status" value="1"/>
</dbReference>
<reference evidence="11" key="1">
    <citation type="journal article" date="2019" name="Int. J. Syst. Evol. Microbiol.">
        <title>The Global Catalogue of Microorganisms (GCM) 10K type strain sequencing project: providing services to taxonomists for standard genome sequencing and annotation.</title>
        <authorList>
            <consortium name="The Broad Institute Genomics Platform"/>
            <consortium name="The Broad Institute Genome Sequencing Center for Infectious Disease"/>
            <person name="Wu L."/>
            <person name="Ma J."/>
        </authorList>
    </citation>
    <scope>NUCLEOTIDE SEQUENCE [LARGE SCALE GENOMIC DNA]</scope>
    <source>
        <strain evidence="11">JCM 16546</strain>
    </source>
</reference>
<accession>A0ABP7B4Y0</accession>
<evidence type="ECO:0000256" key="3">
    <source>
        <dbReference type="ARBA" id="ARBA00022741"/>
    </source>
</evidence>
<dbReference type="InterPro" id="IPR039421">
    <property type="entry name" value="Type_1_exporter"/>
</dbReference>
<keyword evidence="2 7" id="KW-0812">Transmembrane</keyword>
<keyword evidence="4 10" id="KW-0067">ATP-binding</keyword>
<dbReference type="PROSITE" id="PS50929">
    <property type="entry name" value="ABC_TM1F"/>
    <property type="match status" value="1"/>
</dbReference>
<feature type="transmembrane region" description="Helical" evidence="7">
    <location>
        <begin position="69"/>
        <end position="88"/>
    </location>
</feature>
<evidence type="ECO:0000313" key="11">
    <source>
        <dbReference type="Proteomes" id="UP001410795"/>
    </source>
</evidence>
<evidence type="ECO:0000256" key="4">
    <source>
        <dbReference type="ARBA" id="ARBA00022840"/>
    </source>
</evidence>
<feature type="domain" description="ABC transmembrane type-1" evidence="9">
    <location>
        <begin position="30"/>
        <end position="312"/>
    </location>
</feature>
<evidence type="ECO:0000256" key="7">
    <source>
        <dbReference type="SAM" id="Phobius"/>
    </source>
</evidence>
<dbReference type="InterPro" id="IPR003593">
    <property type="entry name" value="AAA+_ATPase"/>
</dbReference>
<dbReference type="RefSeq" id="WP_221856536.1">
    <property type="nucleotide sequence ID" value="NZ_BAAAYV010000002.1"/>
</dbReference>
<dbReference type="Gene3D" id="3.40.50.300">
    <property type="entry name" value="P-loop containing nucleotide triphosphate hydrolases"/>
    <property type="match status" value="1"/>
</dbReference>
<dbReference type="CDD" id="cd07346">
    <property type="entry name" value="ABC_6TM_exporters"/>
    <property type="match status" value="1"/>
</dbReference>
<keyword evidence="3" id="KW-0547">Nucleotide-binding</keyword>
<dbReference type="InterPro" id="IPR011527">
    <property type="entry name" value="ABC1_TM_dom"/>
</dbReference>
<dbReference type="InterPro" id="IPR036640">
    <property type="entry name" value="ABC1_TM_sf"/>
</dbReference>
<dbReference type="Pfam" id="PF00005">
    <property type="entry name" value="ABC_tran"/>
    <property type="match status" value="1"/>
</dbReference>
<sequence length="584" mass="59927">MTAPRLPVASPRDTLRAVGSLLARRRGALLATIALLVSGSASALAIPPLLGWIVDVVVDGGGTERIGLAAAGLVGAGALSAVCTWWGGRLLVACLQSMLAELREEVFATAMRLDAGEVEHAGSSDVVSRLTGDVEAVTEAGSGVLPRFLGALFTIVLTAVGMAVLDPFLALAALVAVPLQAVAVTRFLRRSRPLYVRLRREESDRGQAIIESVAGAETVRAHGHEHHRLGLVAERSLTAVETQRVTTRARNVFNGTLNLAELVGLAAVLAAGLWRVETAGLTIGAVTAAALFFHRLFGPIGALLSSIDDLQRAQAGLERLVGVRGAARPARPVQTIRDSSVRLRGASFAYPGSSSPRPALEDVDLVVPPGATAVLVGASGSGKSTIARLVAGLAEPDAGEVLVGGAPAARAARADGRPAVMLVTQETHLFSGSLADNLRLARADASDADLVAALEGVGAGWAVGLPGGLDAVPGGDLDEQRLQQLALARVLLADPPVVVLDEATAHAGADATLDRAVQAVVYGRTALVVAHRLSHAEGADLVVVFERGRVAERGTLEELVARGGAFRALWSAWRGAGTGAGASG</sequence>
<keyword evidence="11" id="KW-1185">Reference proteome</keyword>
<name>A0ABP7B4Y0_9MICO</name>
<dbReference type="PANTHER" id="PTHR43394">
    <property type="entry name" value="ATP-DEPENDENT PERMEASE MDL1, MITOCHONDRIAL"/>
    <property type="match status" value="1"/>
</dbReference>
<dbReference type="SUPFAM" id="SSF90123">
    <property type="entry name" value="ABC transporter transmembrane region"/>
    <property type="match status" value="1"/>
</dbReference>
<feature type="domain" description="ABC transporter" evidence="8">
    <location>
        <begin position="341"/>
        <end position="572"/>
    </location>
</feature>
<dbReference type="Gene3D" id="1.20.1560.10">
    <property type="entry name" value="ABC transporter type 1, transmembrane domain"/>
    <property type="match status" value="1"/>
</dbReference>
<dbReference type="SUPFAM" id="SSF52540">
    <property type="entry name" value="P-loop containing nucleoside triphosphate hydrolases"/>
    <property type="match status" value="1"/>
</dbReference>
<keyword evidence="6 7" id="KW-0472">Membrane</keyword>
<dbReference type="SMART" id="SM00382">
    <property type="entry name" value="AAA"/>
    <property type="match status" value="1"/>
</dbReference>
<comment type="caution">
    <text evidence="10">The sequence shown here is derived from an EMBL/GenBank/DDBJ whole genome shotgun (WGS) entry which is preliminary data.</text>
</comment>